<evidence type="ECO:0000313" key="2">
    <source>
        <dbReference type="EMBL" id="RIB03614.1"/>
    </source>
</evidence>
<proteinExistence type="predicted"/>
<gene>
    <name evidence="2" type="ORF">C2G38_2224532</name>
</gene>
<keyword evidence="3" id="KW-1185">Reference proteome</keyword>
<dbReference type="InterPro" id="IPR023213">
    <property type="entry name" value="CAT-like_dom_sf"/>
</dbReference>
<dbReference type="Gene3D" id="3.30.559.10">
    <property type="entry name" value="Chloramphenicol acetyltransferase-like domain"/>
    <property type="match status" value="2"/>
</dbReference>
<keyword evidence="1 2" id="KW-0808">Transferase</keyword>
<reference evidence="2 3" key="1">
    <citation type="submission" date="2018-06" db="EMBL/GenBank/DDBJ databases">
        <title>Comparative genomics reveals the genomic features of Rhizophagus irregularis, R. cerebriforme, R. diaphanum and Gigaspora rosea, and their symbiotic lifestyle signature.</title>
        <authorList>
            <person name="Morin E."/>
            <person name="San Clemente H."/>
            <person name="Chen E.C.H."/>
            <person name="De La Providencia I."/>
            <person name="Hainaut M."/>
            <person name="Kuo A."/>
            <person name="Kohler A."/>
            <person name="Murat C."/>
            <person name="Tang N."/>
            <person name="Roy S."/>
            <person name="Loubradou J."/>
            <person name="Henrissat B."/>
            <person name="Grigoriev I.V."/>
            <person name="Corradi N."/>
            <person name="Roux C."/>
            <person name="Martin F.M."/>
        </authorList>
    </citation>
    <scope>NUCLEOTIDE SEQUENCE [LARGE SCALE GENOMIC DNA]</scope>
    <source>
        <strain evidence="2 3">DAOM 194757</strain>
    </source>
</reference>
<sequence>MSVTIKETIYVKPTKPTKHVRIPLSNCDLKMPPRYFGEISFFKNVLKKSNFMNIQKLIVSLEDVLNDYYPLAGTLKNTPDGRSIIDCNDCGVQFIIAECSDITINQLENKKWERAVIPHALTSSSSIPNKIDPILFIVQHTTLVDGSVALSTSIHHQITDGFGFYTFMKSWGRRARLEHIDPPIHDRSLLKTSGNPPAHVPHEYLIMQPGSEKASNVQQSPAISSLNTKIFHFSQDNLKRLRDYYSVGITNGNWISTNDALVAHIWRTVTRARKIDLNTEVFCRVAIDGRDRLIPPIPKSYFGNVTFNGCSKMVVSQLINGLQSSVALQIRKTVTDMNNSRIQSTIDWIEQQPDKSLIIPRFLSNGKDLVVTNWSKCQEHNLIDFGDGTPIKQRLPVRREIKADGTSVIFNAEDGIDVYIILQTEKLEILEHDPEFKKFIIS</sequence>
<protein>
    <submittedName>
        <fullName evidence="2">Transferase</fullName>
    </submittedName>
</protein>
<dbReference type="OrthoDB" id="671439at2759"/>
<dbReference type="Proteomes" id="UP000266673">
    <property type="component" value="Unassembled WGS sequence"/>
</dbReference>
<dbReference type="EMBL" id="QKWP01002361">
    <property type="protein sequence ID" value="RIB03614.1"/>
    <property type="molecule type" value="Genomic_DNA"/>
</dbReference>
<dbReference type="GO" id="GO:0016747">
    <property type="term" value="F:acyltransferase activity, transferring groups other than amino-acyl groups"/>
    <property type="evidence" value="ECO:0007669"/>
    <property type="project" value="TreeGrafter"/>
</dbReference>
<evidence type="ECO:0000256" key="1">
    <source>
        <dbReference type="ARBA" id="ARBA00022679"/>
    </source>
</evidence>
<dbReference type="InterPro" id="IPR050317">
    <property type="entry name" value="Plant_Fungal_Acyltransferase"/>
</dbReference>
<dbReference type="PANTHER" id="PTHR31642">
    <property type="entry name" value="TRICHOTHECENE 3-O-ACETYLTRANSFERASE"/>
    <property type="match status" value="1"/>
</dbReference>
<name>A0A397U0A2_9GLOM</name>
<comment type="caution">
    <text evidence="2">The sequence shown here is derived from an EMBL/GenBank/DDBJ whole genome shotgun (WGS) entry which is preliminary data.</text>
</comment>
<dbReference type="AlphaFoldDB" id="A0A397U0A2"/>
<organism evidence="2 3">
    <name type="scientific">Gigaspora rosea</name>
    <dbReference type="NCBI Taxonomy" id="44941"/>
    <lineage>
        <taxon>Eukaryota</taxon>
        <taxon>Fungi</taxon>
        <taxon>Fungi incertae sedis</taxon>
        <taxon>Mucoromycota</taxon>
        <taxon>Glomeromycotina</taxon>
        <taxon>Glomeromycetes</taxon>
        <taxon>Diversisporales</taxon>
        <taxon>Gigasporaceae</taxon>
        <taxon>Gigaspora</taxon>
    </lineage>
</organism>
<evidence type="ECO:0000313" key="3">
    <source>
        <dbReference type="Proteomes" id="UP000266673"/>
    </source>
</evidence>
<dbReference type="STRING" id="44941.A0A397U0A2"/>
<dbReference type="PANTHER" id="PTHR31642:SF310">
    <property type="entry name" value="FATTY ALCOHOL:CAFFEOYL-COA ACYLTRANSFERASE"/>
    <property type="match status" value="1"/>
</dbReference>
<dbReference type="Pfam" id="PF02458">
    <property type="entry name" value="Transferase"/>
    <property type="match status" value="1"/>
</dbReference>
<accession>A0A397U0A2</accession>